<dbReference type="PANTHER" id="PTHR45663">
    <property type="entry name" value="GEO12009P1"/>
    <property type="match status" value="1"/>
</dbReference>
<evidence type="ECO:0000259" key="1">
    <source>
        <dbReference type="PROSITE" id="PS51379"/>
    </source>
</evidence>
<dbReference type="InterPro" id="IPR013766">
    <property type="entry name" value="Thioredoxin_domain"/>
</dbReference>
<dbReference type="SUPFAM" id="SSF52833">
    <property type="entry name" value="Thioredoxin-like"/>
    <property type="match status" value="1"/>
</dbReference>
<dbReference type="CDD" id="cd02947">
    <property type="entry name" value="TRX_family"/>
    <property type="match status" value="1"/>
</dbReference>
<sequence length="201" mass="22732">MPVFIDSRICDNQDVCDVKKICPSNAVSLDKKEGMIIDSAKCTGCLLCLKACPYLAVKLAKDENELAEFRKKLKRAKLDRRAHIAKIYGTKLGRVGRVQLKDSNFRKKVDSKVPTLVVFWGAHSGVMAPLLREAGRRHRNKLRVAYVKFADNPKTSKKYAIATTPTLVLFREGKEIGRLDGIRHRETLRVWIETKLKPSPS</sequence>
<proteinExistence type="predicted"/>
<dbReference type="PANTHER" id="PTHR45663:SF11">
    <property type="entry name" value="GEO12009P1"/>
    <property type="match status" value="1"/>
</dbReference>
<dbReference type="EMBL" id="CP058998">
    <property type="protein sequence ID" value="QLJ53032.1"/>
    <property type="molecule type" value="Genomic_DNA"/>
</dbReference>
<dbReference type="SUPFAM" id="SSF54862">
    <property type="entry name" value="4Fe-4S ferredoxins"/>
    <property type="match status" value="1"/>
</dbReference>
<evidence type="ECO:0000313" key="2">
    <source>
        <dbReference type="EMBL" id="QLJ53032.1"/>
    </source>
</evidence>
<dbReference type="GO" id="GO:0005737">
    <property type="term" value="C:cytoplasm"/>
    <property type="evidence" value="ECO:0007669"/>
    <property type="project" value="TreeGrafter"/>
</dbReference>
<name>A0A7D5XHY4_FERL1</name>
<dbReference type="InterPro" id="IPR036249">
    <property type="entry name" value="Thioredoxin-like_sf"/>
</dbReference>
<dbReference type="PROSITE" id="PS51379">
    <property type="entry name" value="4FE4S_FER_2"/>
    <property type="match status" value="2"/>
</dbReference>
<accession>A0A7D5XHY4</accession>
<dbReference type="InterPro" id="IPR017900">
    <property type="entry name" value="4Fe4S_Fe_S_CS"/>
</dbReference>
<reference evidence="3" key="1">
    <citation type="submission" date="2020-07" db="EMBL/GenBank/DDBJ databases">
        <title>Metabolic diversity and evolutionary history of the archaeal phylum ###Micrarchaeota### uncovered from a freshwater lake metagenome.</title>
        <authorList>
            <person name="Kadnikov V.V."/>
            <person name="Savvichev A.S."/>
            <person name="Mardanov A.V."/>
            <person name="Beletsky A.V."/>
            <person name="Chupakov A.V."/>
            <person name="Kokryatskaya N.M."/>
            <person name="Pimenov N.V."/>
            <person name="Ravin N.V."/>
        </authorList>
    </citation>
    <scope>NUCLEOTIDE SEQUENCE [LARGE SCALE GENOMIC DNA]</scope>
</reference>
<dbReference type="Gene3D" id="3.30.70.20">
    <property type="match status" value="1"/>
</dbReference>
<dbReference type="InterPro" id="IPR017896">
    <property type="entry name" value="4Fe4S_Fe-S-bd"/>
</dbReference>
<dbReference type="PROSITE" id="PS00198">
    <property type="entry name" value="4FE4S_FER_1"/>
    <property type="match status" value="1"/>
</dbReference>
<gene>
    <name evidence="2" type="ORF">Sv326_0857</name>
</gene>
<protein>
    <recommendedName>
        <fullName evidence="1">4Fe-4S ferredoxin-type domain-containing protein</fullName>
    </recommendedName>
</protein>
<dbReference type="Gene3D" id="3.40.30.10">
    <property type="entry name" value="Glutaredoxin"/>
    <property type="match status" value="1"/>
</dbReference>
<dbReference type="Pfam" id="PF00085">
    <property type="entry name" value="Thioredoxin"/>
    <property type="match status" value="1"/>
</dbReference>
<dbReference type="Proteomes" id="UP000510821">
    <property type="component" value="Chromosome"/>
</dbReference>
<feature type="domain" description="4Fe-4S ferredoxin-type" evidence="1">
    <location>
        <begin position="1"/>
        <end position="32"/>
    </location>
</feature>
<dbReference type="GO" id="GO:0015035">
    <property type="term" value="F:protein-disulfide reductase activity"/>
    <property type="evidence" value="ECO:0007669"/>
    <property type="project" value="TreeGrafter"/>
</dbReference>
<dbReference type="Pfam" id="PF00037">
    <property type="entry name" value="Fer4"/>
    <property type="match status" value="1"/>
</dbReference>
<evidence type="ECO:0000313" key="3">
    <source>
        <dbReference type="Proteomes" id="UP000510821"/>
    </source>
</evidence>
<dbReference type="AlphaFoldDB" id="A0A7D5XHY4"/>
<feature type="domain" description="4Fe-4S ferredoxin-type" evidence="1">
    <location>
        <begin position="33"/>
        <end position="62"/>
    </location>
</feature>
<dbReference type="KEGG" id="flt:Sv326_0857"/>
<organism evidence="2 3">
    <name type="scientific">Fermentimicrarchaeum limneticum</name>
    <dbReference type="NCBI Taxonomy" id="2795018"/>
    <lineage>
        <taxon>Archaea</taxon>
        <taxon>Candidatus Micrarchaeota</taxon>
        <taxon>Candidatus Fermentimicrarchaeales</taxon>
        <taxon>Candidatus Fermentimicrarchaeaceae</taxon>
        <taxon>Candidatus Fermentimicrarchaeum</taxon>
    </lineage>
</organism>